<evidence type="ECO:0000256" key="1">
    <source>
        <dbReference type="ARBA" id="ARBA00007162"/>
    </source>
</evidence>
<evidence type="ECO:0000256" key="2">
    <source>
        <dbReference type="ARBA" id="ARBA00022729"/>
    </source>
</evidence>
<proteinExistence type="inferred from homology"/>
<dbReference type="Gene3D" id="3.40.190.10">
    <property type="entry name" value="Periplasmic binding protein-like II"/>
    <property type="match status" value="2"/>
</dbReference>
<dbReference type="RefSeq" id="WP_250430239.1">
    <property type="nucleotide sequence ID" value="NZ_JALPRR010000003.1"/>
</dbReference>
<comment type="similarity">
    <text evidence="1">Belongs to the phosphate/phosphite/phosphonate binding protein family.</text>
</comment>
<reference evidence="5" key="1">
    <citation type="journal article" date="2019" name="Int. J. Syst. Evol. Microbiol.">
        <title>The Global Catalogue of Microorganisms (GCM) 10K type strain sequencing project: providing services to taxonomists for standard genome sequencing and annotation.</title>
        <authorList>
            <consortium name="The Broad Institute Genomics Platform"/>
            <consortium name="The Broad Institute Genome Sequencing Center for Infectious Disease"/>
            <person name="Wu L."/>
            <person name="Ma J."/>
        </authorList>
    </citation>
    <scope>NUCLEOTIDE SEQUENCE [LARGE SCALE GENOMIC DNA]</scope>
    <source>
        <strain evidence="5">CGMCC 4.1782</strain>
    </source>
</reference>
<feature type="chain" id="PRO_5045615712" evidence="3">
    <location>
        <begin position="19"/>
        <end position="309"/>
    </location>
</feature>
<dbReference type="SUPFAM" id="SSF53850">
    <property type="entry name" value="Periplasmic binding protein-like II"/>
    <property type="match status" value="1"/>
</dbReference>
<evidence type="ECO:0000313" key="5">
    <source>
        <dbReference type="Proteomes" id="UP001597374"/>
    </source>
</evidence>
<dbReference type="PANTHER" id="PTHR35841:SF1">
    <property type="entry name" value="PHOSPHONATES-BINDING PERIPLASMIC PROTEIN"/>
    <property type="match status" value="1"/>
</dbReference>
<sequence length="309" mass="34843">MKKLQVFFLLSFLLLATAVSGQPASQQKELVFATYTYGDNDRLANIRPMSEYLANKIGASVRLQSFATIKELIEQIRAGNVDVAFVNTFGYLLLQTDPVQSMVPLATLEVPAEKHGLYGSCLVASRKSSIRSTDDLVYNAHKYNITFAGQYSTSGNLLPRLYLNSLGLNNPEEQFNEVHYLNSHANTLLDVKTGNSDLGAFGIMEYYKMLESGQLKEGDVNLIWKSEEIPLGPVVCKTTMPVKDQRKLRKALLKVHKKNPEAVLQIKRAWTEARDADKYVPVTKDYYKYISNLAGNKKDFRRLLQAYIQ</sequence>
<dbReference type="NCBIfam" id="TIGR01098">
    <property type="entry name" value="3A0109s03R"/>
    <property type="match status" value="1"/>
</dbReference>
<dbReference type="Pfam" id="PF12974">
    <property type="entry name" value="Phosphonate-bd"/>
    <property type="match status" value="1"/>
</dbReference>
<dbReference type="EMBL" id="JBHUIM010000002">
    <property type="protein sequence ID" value="MFD2247306.1"/>
    <property type="molecule type" value="Genomic_DNA"/>
</dbReference>
<evidence type="ECO:0000313" key="4">
    <source>
        <dbReference type="EMBL" id="MFD2247306.1"/>
    </source>
</evidence>
<evidence type="ECO:0000256" key="3">
    <source>
        <dbReference type="SAM" id="SignalP"/>
    </source>
</evidence>
<keyword evidence="2 3" id="KW-0732">Signal</keyword>
<dbReference type="PANTHER" id="PTHR35841">
    <property type="entry name" value="PHOSPHONATES-BINDING PERIPLASMIC PROTEIN"/>
    <property type="match status" value="1"/>
</dbReference>
<accession>A0ABW5CXZ1</accession>
<protein>
    <submittedName>
        <fullName evidence="4">Phosphate/phosphite/phosphonate ABC transporter substrate-binding protein</fullName>
    </submittedName>
</protein>
<dbReference type="Proteomes" id="UP001597374">
    <property type="component" value="Unassembled WGS sequence"/>
</dbReference>
<dbReference type="InterPro" id="IPR005770">
    <property type="entry name" value="PhnD"/>
</dbReference>
<keyword evidence="5" id="KW-1185">Reference proteome</keyword>
<comment type="caution">
    <text evidence="4">The sequence shown here is derived from an EMBL/GenBank/DDBJ whole genome shotgun (WGS) entry which is preliminary data.</text>
</comment>
<organism evidence="4 5">
    <name type="scientific">Pontibacter ruber</name>
    <dbReference type="NCBI Taxonomy" id="1343895"/>
    <lineage>
        <taxon>Bacteria</taxon>
        <taxon>Pseudomonadati</taxon>
        <taxon>Bacteroidota</taxon>
        <taxon>Cytophagia</taxon>
        <taxon>Cytophagales</taxon>
        <taxon>Hymenobacteraceae</taxon>
        <taxon>Pontibacter</taxon>
    </lineage>
</organism>
<feature type="signal peptide" evidence="3">
    <location>
        <begin position="1"/>
        <end position="18"/>
    </location>
</feature>
<name>A0ABW5CXZ1_9BACT</name>
<gene>
    <name evidence="4" type="ORF">ACFSKP_13655</name>
</gene>